<keyword evidence="7" id="KW-1185">Reference proteome</keyword>
<dbReference type="InterPro" id="IPR031100">
    <property type="entry name" value="LOG_fam"/>
</dbReference>
<gene>
    <name evidence="6" type="ORF">ZIOFF_068435</name>
</gene>
<evidence type="ECO:0000313" key="6">
    <source>
        <dbReference type="EMBL" id="KAG6474498.1"/>
    </source>
</evidence>
<dbReference type="GO" id="GO:0016799">
    <property type="term" value="F:hydrolase activity, hydrolyzing N-glycosyl compounds"/>
    <property type="evidence" value="ECO:0007669"/>
    <property type="project" value="TreeGrafter"/>
</dbReference>
<dbReference type="Gene3D" id="3.40.50.450">
    <property type="match status" value="1"/>
</dbReference>
<dbReference type="EMBL" id="JACMSC010000019">
    <property type="protein sequence ID" value="KAG6474498.1"/>
    <property type="molecule type" value="Genomic_DNA"/>
</dbReference>
<dbReference type="Pfam" id="PF03641">
    <property type="entry name" value="Lysine_decarbox"/>
    <property type="match status" value="2"/>
</dbReference>
<dbReference type="PANTHER" id="PTHR31223">
    <property type="entry name" value="LOG FAMILY PROTEIN YJL055W"/>
    <property type="match status" value="1"/>
</dbReference>
<comment type="similarity">
    <text evidence="1">Belongs to the LOG family.</text>
</comment>
<dbReference type="Proteomes" id="UP000734854">
    <property type="component" value="Unassembled WGS sequence"/>
</dbReference>
<comment type="catalytic activity">
    <reaction evidence="5">
        <text>9-ribosyl-trans-zeatin 5'-phosphate + H2O = trans-zeatin + D-ribose 5-phosphate</text>
        <dbReference type="Rhea" id="RHEA:48564"/>
        <dbReference type="ChEBI" id="CHEBI:15377"/>
        <dbReference type="ChEBI" id="CHEBI:16522"/>
        <dbReference type="ChEBI" id="CHEBI:78346"/>
        <dbReference type="ChEBI" id="CHEBI:87947"/>
        <dbReference type="EC" id="3.2.2.n1"/>
    </reaction>
</comment>
<comment type="catalytic activity">
    <reaction evidence="4">
        <text>N(6)-(dimethylallyl)adenosine 5'-phosphate + H2O = N(6)-dimethylallyladenine + D-ribose 5-phosphate</text>
        <dbReference type="Rhea" id="RHEA:48560"/>
        <dbReference type="ChEBI" id="CHEBI:15377"/>
        <dbReference type="ChEBI" id="CHEBI:17660"/>
        <dbReference type="ChEBI" id="CHEBI:57526"/>
        <dbReference type="ChEBI" id="CHEBI:78346"/>
        <dbReference type="EC" id="3.2.2.n1"/>
    </reaction>
</comment>
<dbReference type="GO" id="GO:0005634">
    <property type="term" value="C:nucleus"/>
    <property type="evidence" value="ECO:0007669"/>
    <property type="project" value="TreeGrafter"/>
</dbReference>
<proteinExistence type="inferred from homology"/>
<organism evidence="6 7">
    <name type="scientific">Zingiber officinale</name>
    <name type="common">Ginger</name>
    <name type="synonym">Amomum zingiber</name>
    <dbReference type="NCBI Taxonomy" id="94328"/>
    <lineage>
        <taxon>Eukaryota</taxon>
        <taxon>Viridiplantae</taxon>
        <taxon>Streptophyta</taxon>
        <taxon>Embryophyta</taxon>
        <taxon>Tracheophyta</taxon>
        <taxon>Spermatophyta</taxon>
        <taxon>Magnoliopsida</taxon>
        <taxon>Liliopsida</taxon>
        <taxon>Zingiberales</taxon>
        <taxon>Zingiberaceae</taxon>
        <taxon>Zingiber</taxon>
    </lineage>
</organism>
<reference evidence="6 7" key="1">
    <citation type="submission" date="2020-08" db="EMBL/GenBank/DDBJ databases">
        <title>Plant Genome Project.</title>
        <authorList>
            <person name="Zhang R.-G."/>
        </authorList>
    </citation>
    <scope>NUCLEOTIDE SEQUENCE [LARGE SCALE GENOMIC DNA]</scope>
    <source>
        <tissue evidence="6">Rhizome</tissue>
    </source>
</reference>
<evidence type="ECO:0000256" key="4">
    <source>
        <dbReference type="ARBA" id="ARBA00047718"/>
    </source>
</evidence>
<accession>A0A8J5EV09</accession>
<evidence type="ECO:0000256" key="5">
    <source>
        <dbReference type="ARBA" id="ARBA00049153"/>
    </source>
</evidence>
<name>A0A8J5EV09_ZINOF</name>
<dbReference type="PANTHER" id="PTHR31223:SF14">
    <property type="entry name" value="CYTOKININ RIBOSIDE 5'-MONOPHOSPHATE PHOSPHORIBOHYDROLASE LOG5"/>
    <property type="match status" value="1"/>
</dbReference>
<evidence type="ECO:0000256" key="2">
    <source>
        <dbReference type="ARBA" id="ARBA00012205"/>
    </source>
</evidence>
<dbReference type="GO" id="GO:0005829">
    <property type="term" value="C:cytosol"/>
    <property type="evidence" value="ECO:0007669"/>
    <property type="project" value="TreeGrafter"/>
</dbReference>
<evidence type="ECO:0000313" key="7">
    <source>
        <dbReference type="Proteomes" id="UP000734854"/>
    </source>
</evidence>
<comment type="caution">
    <text evidence="6">The sequence shown here is derived from an EMBL/GenBank/DDBJ whole genome shotgun (WGS) entry which is preliminary data.</text>
</comment>
<keyword evidence="3" id="KW-0203">Cytokinin biosynthesis</keyword>
<dbReference type="GO" id="GO:0009691">
    <property type="term" value="P:cytokinin biosynthetic process"/>
    <property type="evidence" value="ECO:0007669"/>
    <property type="project" value="UniProtKB-KW"/>
</dbReference>
<dbReference type="AlphaFoldDB" id="A0A8J5EV09"/>
<evidence type="ECO:0000256" key="3">
    <source>
        <dbReference type="ARBA" id="ARBA00022712"/>
    </source>
</evidence>
<sequence>MSAIYTRFTFSCSKKEKDLVYEMEEIAVAKSRFQRVCVFCGSSPGKRNSYQDAAVELGKELVARKVDLVYGGGSVGLMGLVAEAVHSGGGHVIGSAINSLLTGEQRFGEVKSVANMHQRKAEMARHSDAFIALPGPPFPSFPLPSSPLPALNLLRGNFQAATGRSRSCSRPFPSLSSASTASPYVGLLNVDGYYNSLLAFIDKAVEDGFIQPFQRHLFVSAPNANDLVQKLEVVNPNSQCFPVRFPSLRSSVHFFQESVPIDDAVVSELSWEQEQMGLNSTLQVEIAR</sequence>
<evidence type="ECO:0000256" key="1">
    <source>
        <dbReference type="ARBA" id="ARBA00006763"/>
    </source>
</evidence>
<dbReference type="SUPFAM" id="SSF102405">
    <property type="entry name" value="MCP/YpsA-like"/>
    <property type="match status" value="2"/>
</dbReference>
<dbReference type="EC" id="3.2.2.n1" evidence="2"/>
<protein>
    <recommendedName>
        <fullName evidence="2">cytokinin riboside 5'-monophosphate phosphoribohydrolase</fullName>
        <ecNumber evidence="2">3.2.2.n1</ecNumber>
    </recommendedName>
</protein>